<organism evidence="2 3">
    <name type="scientific">Streptomyces pulveraceus</name>
    <dbReference type="NCBI Taxonomy" id="68258"/>
    <lineage>
        <taxon>Bacteria</taxon>
        <taxon>Bacillati</taxon>
        <taxon>Actinomycetota</taxon>
        <taxon>Actinomycetes</taxon>
        <taxon>Kitasatosporales</taxon>
        <taxon>Streptomycetaceae</taxon>
        <taxon>Streptomyces</taxon>
    </lineage>
</organism>
<keyword evidence="1" id="KW-1133">Transmembrane helix</keyword>
<keyword evidence="1" id="KW-0812">Transmembrane</keyword>
<feature type="transmembrane region" description="Helical" evidence="1">
    <location>
        <begin position="30"/>
        <end position="50"/>
    </location>
</feature>
<reference evidence="3" key="1">
    <citation type="journal article" date="2019" name="Int. J. Syst. Evol. Microbiol.">
        <title>The Global Catalogue of Microorganisms (GCM) 10K type strain sequencing project: providing services to taxonomists for standard genome sequencing and annotation.</title>
        <authorList>
            <consortium name="The Broad Institute Genomics Platform"/>
            <consortium name="The Broad Institute Genome Sequencing Center for Infectious Disease"/>
            <person name="Wu L."/>
            <person name="Ma J."/>
        </authorList>
    </citation>
    <scope>NUCLEOTIDE SEQUENCE [LARGE SCALE GENOMIC DNA]</scope>
    <source>
        <strain evidence="3">JCM 4147</strain>
    </source>
</reference>
<keyword evidence="3" id="KW-1185">Reference proteome</keyword>
<accession>A0ABW1GBQ6</accession>
<dbReference type="RefSeq" id="WP_344508464.1">
    <property type="nucleotide sequence ID" value="NZ_BAAATU010000007.1"/>
</dbReference>
<protein>
    <submittedName>
        <fullName evidence="2">Uncharacterized protein</fullName>
    </submittedName>
</protein>
<keyword evidence="1" id="KW-0472">Membrane</keyword>
<dbReference type="EMBL" id="JBHSPU010000001">
    <property type="protein sequence ID" value="MFC5912210.1"/>
    <property type="molecule type" value="Genomic_DNA"/>
</dbReference>
<name>A0ABW1GBQ6_9ACTN</name>
<evidence type="ECO:0000313" key="2">
    <source>
        <dbReference type="EMBL" id="MFC5912210.1"/>
    </source>
</evidence>
<evidence type="ECO:0000313" key="3">
    <source>
        <dbReference type="Proteomes" id="UP001596200"/>
    </source>
</evidence>
<sequence length="56" mass="6034">MKALLWFVLCAAIAANVSLNFLMEENGLYIVLSVVSGVVVLASGAGLWTLRREARP</sequence>
<gene>
    <name evidence="2" type="ORF">ACFP1B_01965</name>
</gene>
<dbReference type="Proteomes" id="UP001596200">
    <property type="component" value="Unassembled WGS sequence"/>
</dbReference>
<evidence type="ECO:0000256" key="1">
    <source>
        <dbReference type="SAM" id="Phobius"/>
    </source>
</evidence>
<proteinExistence type="predicted"/>
<comment type="caution">
    <text evidence="2">The sequence shown here is derived from an EMBL/GenBank/DDBJ whole genome shotgun (WGS) entry which is preliminary data.</text>
</comment>